<organism evidence="2 3">
    <name type="scientific">Chryseobacterium camelliae</name>
    <dbReference type="NCBI Taxonomy" id="1265445"/>
    <lineage>
        <taxon>Bacteria</taxon>
        <taxon>Pseudomonadati</taxon>
        <taxon>Bacteroidota</taxon>
        <taxon>Flavobacteriia</taxon>
        <taxon>Flavobacteriales</taxon>
        <taxon>Weeksellaceae</taxon>
        <taxon>Chryseobacterium group</taxon>
        <taxon>Chryseobacterium</taxon>
    </lineage>
</organism>
<dbReference type="Pfam" id="PF19404">
    <property type="entry name" value="DUF5977"/>
    <property type="match status" value="1"/>
</dbReference>
<evidence type="ECO:0000259" key="1">
    <source>
        <dbReference type="Pfam" id="PF19404"/>
    </source>
</evidence>
<dbReference type="Proteomes" id="UP001210978">
    <property type="component" value="Chromosome"/>
</dbReference>
<gene>
    <name evidence="2" type="ORF">PFY12_12645</name>
</gene>
<name>A0ABY7QMF7_9FLAO</name>
<protein>
    <submittedName>
        <fullName evidence="2">DUF5977 domain-containing protein</fullName>
    </submittedName>
</protein>
<evidence type="ECO:0000313" key="2">
    <source>
        <dbReference type="EMBL" id="WBV59888.1"/>
    </source>
</evidence>
<dbReference type="EMBL" id="CP115859">
    <property type="protein sequence ID" value="WBV59888.1"/>
    <property type="molecule type" value="Genomic_DNA"/>
</dbReference>
<accession>A0ABY7QMF7</accession>
<evidence type="ECO:0000313" key="3">
    <source>
        <dbReference type="Proteomes" id="UP001210978"/>
    </source>
</evidence>
<feature type="domain" description="DUF5977" evidence="1">
    <location>
        <begin position="1200"/>
        <end position="1264"/>
    </location>
</feature>
<reference evidence="2 3" key="1">
    <citation type="submission" date="2023-01" db="EMBL/GenBank/DDBJ databases">
        <title>Complete genome of Chryseobacterium camelliae VAN22-5A.</title>
        <authorList>
            <person name="Zong G."/>
            <person name="Cao G."/>
        </authorList>
    </citation>
    <scope>NUCLEOTIDE SEQUENCE [LARGE SCALE GENOMIC DNA]</scope>
    <source>
        <strain evidence="2 3">VAN22-5A</strain>
    </source>
</reference>
<sequence length="1376" mass="153048">MKKKLILFFSLSILSIYGQTNSSGLIQNSVNSTAPKSPDAAALFRYIETPVSLYTGVPNINIPLYTIKEGDIEIPISISYHAGGIKVTDEASSVGLGWSLNAGGRVSHIMAGANDFSLYGYYNIYPKTAYPQYGGVTGCPQLPWNTSTYNGTFYTDWFMKIDNSSQSNSTIYEGYDFQPDLFSINLPNKSYKAYLDMAKTTKPGAIKFLISEQENINFKLIGSPNPGGNYNFQVTDENGLNYYFDQGEITTRETGWNTISGLSRILSKIEDTKGNKVNFYSSNSIRNARLSGCKNTRTDFVYAPGENLGYFKENGLTDCTKLLADESYLEKIEFTNGKIEFNWTAREDVYNSKKLSSIKIYNNYKLIKQYDFNYDYFIATDNLNTNQIATWLGASNNNIFTHRLRLLNITESITNEKYSFEYNSTYNLPNKLSYSSDFWGYFNGQNNSDTFIPDPEKYIKGETVFNVTSFNKDDTNYWYEESSAPPTFDPNNGGTLIYTNFSPNGKHYLSDRRTSLYSTAGMLSAINYPTGGKTEYEYEPNTFSNFPMQSLINDNTIKEVGASHLINNINGNTIHTDNPTEFKVIGTNIKVNIFTHFGFNYLSSVGNDVKNSFWTYIKDKSTGAIIKKIYNPNVGSYQITSVMDSVILQSGTYEIGMSYNSDFTYADIQVSGGSSASDNTSKVKYVNEKSIINGIEYDYSSGAGVRIKKIKTTEKTGAAPIIKNYIYDEISNNGTKITSNGNLAELPKFYEIENRCYYSSVHTGVSSSIYSNPGCFMSLAPGDTPFKISVYEGTPNQGASTLPQGNHVGYSKVTEQIIGKGKIENYFKNDYNQSCLLMAAKGASLLIGDGDLLKQSIYDKDNMLLKEVLYNYRPNNQDGLNTYTLSGTILEPVSKFVNGVGASPGPSGAIDYASYGGLLHTYSINLWQSLLESTTTKEYFPAGSNSYVETKSLTTYNNKYLPSVQKTTYPDTSFSETTYNYAQEKGNQLLIDKNMVSIPLETITTQTSNGVSKILSKTETLYPTSLPDAQTGSFALPKSVKSYDLSNSSSSFTEVTLDKYDHKGNLIQYTTKDGIPVSVIWGYNATLPIAKIEGAQYDNIAMHLNDIISAADYDALNPTNEQALLTAEDNLRKNSNLANYQITTYSHDPLIGVTSVTPPSGIREYYQYDTTNRLEKIVDNSNKILKEFNYHYANNSTTVYHNVEKNQVFTRNNCPTTSISGTYNYVVPAGAYFSTVSQLAADQKALDDINTNGQNIANQNGSCTPVLSCPFTFSSITANAQYKYNGTTTVNNNVSFNVSFSAYGIWQNWTDGLNIGTIEGDCKPTSNKEIIFSEPSFNRQWRVFIDTAGNCTLKLLSGTVDASSTNPILLQFQYQK</sequence>
<dbReference type="RefSeq" id="WP_271148237.1">
    <property type="nucleotide sequence ID" value="NZ_CP115859.1"/>
</dbReference>
<dbReference type="InterPro" id="IPR046020">
    <property type="entry name" value="DUF5977"/>
</dbReference>
<proteinExistence type="predicted"/>
<keyword evidence="3" id="KW-1185">Reference proteome</keyword>